<protein>
    <submittedName>
        <fullName evidence="1">Uncharacterized protein</fullName>
    </submittedName>
</protein>
<reference evidence="1 2" key="1">
    <citation type="submission" date="2021-06" db="EMBL/GenBank/DDBJ databases">
        <authorList>
            <person name="Palmer J.M."/>
        </authorList>
    </citation>
    <scope>NUCLEOTIDE SEQUENCE [LARGE SCALE GENOMIC DNA]</scope>
    <source>
        <strain evidence="1 2">CL_MEX2019</strain>
        <tissue evidence="1">Muscle</tissue>
    </source>
</reference>
<accession>A0ABU7DML5</accession>
<proteinExistence type="predicted"/>
<dbReference type="EMBL" id="JAHUTJ010032872">
    <property type="protein sequence ID" value="MED6276342.1"/>
    <property type="molecule type" value="Genomic_DNA"/>
</dbReference>
<evidence type="ECO:0000313" key="2">
    <source>
        <dbReference type="Proteomes" id="UP001352852"/>
    </source>
</evidence>
<keyword evidence="2" id="KW-1185">Reference proteome</keyword>
<organism evidence="1 2">
    <name type="scientific">Characodon lateralis</name>
    <dbReference type="NCBI Taxonomy" id="208331"/>
    <lineage>
        <taxon>Eukaryota</taxon>
        <taxon>Metazoa</taxon>
        <taxon>Chordata</taxon>
        <taxon>Craniata</taxon>
        <taxon>Vertebrata</taxon>
        <taxon>Euteleostomi</taxon>
        <taxon>Actinopterygii</taxon>
        <taxon>Neopterygii</taxon>
        <taxon>Teleostei</taxon>
        <taxon>Neoteleostei</taxon>
        <taxon>Acanthomorphata</taxon>
        <taxon>Ovalentaria</taxon>
        <taxon>Atherinomorphae</taxon>
        <taxon>Cyprinodontiformes</taxon>
        <taxon>Goodeidae</taxon>
        <taxon>Characodon</taxon>
    </lineage>
</organism>
<evidence type="ECO:0000313" key="1">
    <source>
        <dbReference type="EMBL" id="MED6276342.1"/>
    </source>
</evidence>
<dbReference type="Proteomes" id="UP001352852">
    <property type="component" value="Unassembled WGS sequence"/>
</dbReference>
<sequence>MIMFCLCYAPAQENHMKPSYNMLLPSSCMLFGPPLQPQNVTALRWTGNLSLDRRLLEIGTSSPIEDGWMERGFFTLD</sequence>
<comment type="caution">
    <text evidence="1">The sequence shown here is derived from an EMBL/GenBank/DDBJ whole genome shotgun (WGS) entry which is preliminary data.</text>
</comment>
<name>A0ABU7DML5_9TELE</name>
<gene>
    <name evidence="1" type="ORF">CHARACLAT_002103</name>
</gene>